<evidence type="ECO:0000313" key="2">
    <source>
        <dbReference type="Proteomes" id="UP000826195"/>
    </source>
</evidence>
<keyword evidence="2" id="KW-1185">Reference proteome</keyword>
<accession>A0AAV7I2H5</accession>
<gene>
    <name evidence="1" type="ORF">KQX54_005390</name>
</gene>
<dbReference type="Proteomes" id="UP000826195">
    <property type="component" value="Unassembled WGS sequence"/>
</dbReference>
<organism evidence="1 2">
    <name type="scientific">Cotesia glomerata</name>
    <name type="common">Lepidopteran parasitic wasp</name>
    <name type="synonym">Apanteles glomeratus</name>
    <dbReference type="NCBI Taxonomy" id="32391"/>
    <lineage>
        <taxon>Eukaryota</taxon>
        <taxon>Metazoa</taxon>
        <taxon>Ecdysozoa</taxon>
        <taxon>Arthropoda</taxon>
        <taxon>Hexapoda</taxon>
        <taxon>Insecta</taxon>
        <taxon>Pterygota</taxon>
        <taxon>Neoptera</taxon>
        <taxon>Endopterygota</taxon>
        <taxon>Hymenoptera</taxon>
        <taxon>Apocrita</taxon>
        <taxon>Ichneumonoidea</taxon>
        <taxon>Braconidae</taxon>
        <taxon>Microgastrinae</taxon>
        <taxon>Cotesia</taxon>
    </lineage>
</organism>
<dbReference type="EMBL" id="JAHXZJ010002237">
    <property type="protein sequence ID" value="KAH0545984.1"/>
    <property type="molecule type" value="Genomic_DNA"/>
</dbReference>
<dbReference type="AlphaFoldDB" id="A0AAV7I2H5"/>
<proteinExistence type="predicted"/>
<name>A0AAV7I2H5_COTGL</name>
<reference evidence="1 2" key="1">
    <citation type="journal article" date="2021" name="J. Hered.">
        <title>A chromosome-level genome assembly of the parasitoid wasp, Cotesia glomerata (Hymenoptera: Braconidae).</title>
        <authorList>
            <person name="Pinto B.J."/>
            <person name="Weis J.J."/>
            <person name="Gamble T."/>
            <person name="Ode P.J."/>
            <person name="Paul R."/>
            <person name="Zaspel J.M."/>
        </authorList>
    </citation>
    <scope>NUCLEOTIDE SEQUENCE [LARGE SCALE GENOMIC DNA]</scope>
    <source>
        <strain evidence="1">CgM1</strain>
    </source>
</reference>
<protein>
    <submittedName>
        <fullName evidence="1">Uncharacterized protein</fullName>
    </submittedName>
</protein>
<sequence length="110" mass="12616">MTVGVDNAHNHNHYHNVMVMWRERGIFPTSRLGMRTRLCRTRLGTEDLDVDLDRGGSTPVMLTLIIGISTRYDKVLDAYALVGNLRRISPMARSRRSEYKIPPYSSIVRV</sequence>
<evidence type="ECO:0000313" key="1">
    <source>
        <dbReference type="EMBL" id="KAH0545984.1"/>
    </source>
</evidence>
<comment type="caution">
    <text evidence="1">The sequence shown here is derived from an EMBL/GenBank/DDBJ whole genome shotgun (WGS) entry which is preliminary data.</text>
</comment>